<evidence type="ECO:0000313" key="2">
    <source>
        <dbReference type="EMBL" id="MED6224661.1"/>
    </source>
</evidence>
<organism evidence="2 3">
    <name type="scientific">Stylosanthes scabra</name>
    <dbReference type="NCBI Taxonomy" id="79078"/>
    <lineage>
        <taxon>Eukaryota</taxon>
        <taxon>Viridiplantae</taxon>
        <taxon>Streptophyta</taxon>
        <taxon>Embryophyta</taxon>
        <taxon>Tracheophyta</taxon>
        <taxon>Spermatophyta</taxon>
        <taxon>Magnoliopsida</taxon>
        <taxon>eudicotyledons</taxon>
        <taxon>Gunneridae</taxon>
        <taxon>Pentapetalae</taxon>
        <taxon>rosids</taxon>
        <taxon>fabids</taxon>
        <taxon>Fabales</taxon>
        <taxon>Fabaceae</taxon>
        <taxon>Papilionoideae</taxon>
        <taxon>50 kb inversion clade</taxon>
        <taxon>dalbergioids sensu lato</taxon>
        <taxon>Dalbergieae</taxon>
        <taxon>Pterocarpus clade</taxon>
        <taxon>Stylosanthes</taxon>
    </lineage>
</organism>
<dbReference type="Proteomes" id="UP001341840">
    <property type="component" value="Unassembled WGS sequence"/>
</dbReference>
<name>A0ABU6ZRM2_9FABA</name>
<evidence type="ECO:0000256" key="1">
    <source>
        <dbReference type="SAM" id="MobiDB-lite"/>
    </source>
</evidence>
<reference evidence="2 3" key="1">
    <citation type="journal article" date="2023" name="Plants (Basel)">
        <title>Bridging the Gap: Combining Genomics and Transcriptomics Approaches to Understand Stylosanthes scabra, an Orphan Legume from the Brazilian Caatinga.</title>
        <authorList>
            <person name="Ferreira-Neto J.R.C."/>
            <person name="da Silva M.D."/>
            <person name="Binneck E."/>
            <person name="de Melo N.F."/>
            <person name="da Silva R.H."/>
            <person name="de Melo A.L.T.M."/>
            <person name="Pandolfi V."/>
            <person name="Bustamante F.O."/>
            <person name="Brasileiro-Vidal A.C."/>
            <person name="Benko-Iseppon A.M."/>
        </authorList>
    </citation>
    <scope>NUCLEOTIDE SEQUENCE [LARGE SCALE GENOMIC DNA]</scope>
    <source>
        <tissue evidence="2">Leaves</tissue>
    </source>
</reference>
<feature type="compositionally biased region" description="Polar residues" evidence="1">
    <location>
        <begin position="16"/>
        <end position="27"/>
    </location>
</feature>
<gene>
    <name evidence="2" type="ORF">PIB30_086255</name>
</gene>
<sequence>MPRDDHLKREHELAGGSTSLNRIGGPTSLNRIGSDTILELSLGGPNSTPKASSRGRGCLTLIFTQEIISLSDVGL</sequence>
<feature type="region of interest" description="Disordered" evidence="1">
    <location>
        <begin position="1"/>
        <end position="27"/>
    </location>
</feature>
<keyword evidence="3" id="KW-1185">Reference proteome</keyword>
<protein>
    <submittedName>
        <fullName evidence="2">Uncharacterized protein</fullName>
    </submittedName>
</protein>
<feature type="non-terminal residue" evidence="2">
    <location>
        <position position="75"/>
    </location>
</feature>
<proteinExistence type="predicted"/>
<evidence type="ECO:0000313" key="3">
    <source>
        <dbReference type="Proteomes" id="UP001341840"/>
    </source>
</evidence>
<feature type="compositionally biased region" description="Basic and acidic residues" evidence="1">
    <location>
        <begin position="1"/>
        <end position="13"/>
    </location>
</feature>
<dbReference type="EMBL" id="JASCZI010273331">
    <property type="protein sequence ID" value="MED6224661.1"/>
    <property type="molecule type" value="Genomic_DNA"/>
</dbReference>
<comment type="caution">
    <text evidence="2">The sequence shown here is derived from an EMBL/GenBank/DDBJ whole genome shotgun (WGS) entry which is preliminary data.</text>
</comment>
<accession>A0ABU6ZRM2</accession>